<dbReference type="Proteomes" id="UP000887116">
    <property type="component" value="Unassembled WGS sequence"/>
</dbReference>
<organism evidence="1 2">
    <name type="scientific">Trichonephila clavata</name>
    <name type="common">Joro spider</name>
    <name type="synonym">Nephila clavata</name>
    <dbReference type="NCBI Taxonomy" id="2740835"/>
    <lineage>
        <taxon>Eukaryota</taxon>
        <taxon>Metazoa</taxon>
        <taxon>Ecdysozoa</taxon>
        <taxon>Arthropoda</taxon>
        <taxon>Chelicerata</taxon>
        <taxon>Arachnida</taxon>
        <taxon>Araneae</taxon>
        <taxon>Araneomorphae</taxon>
        <taxon>Entelegynae</taxon>
        <taxon>Araneoidea</taxon>
        <taxon>Nephilidae</taxon>
        <taxon>Trichonephila</taxon>
    </lineage>
</organism>
<sequence>MLYFAVEARLLVVNNIVHGSLRPHGSSVSLQIMPGIVSSILQIFEWDPSECAVWIKQDECIWCVYELKGCVATKIVDGIPICSWNELGYEFCINLKALANEFLKWEFTLATIHKDTDHHKLFRLNIDNFGIAVRQSTGGTLITN</sequence>
<gene>
    <name evidence="1" type="ORF">TNCT_565461</name>
</gene>
<dbReference type="AlphaFoldDB" id="A0A8X6G9K1"/>
<reference evidence="1" key="1">
    <citation type="submission" date="2020-07" db="EMBL/GenBank/DDBJ databases">
        <title>Multicomponent nature underlies the extraordinary mechanical properties of spider dragline silk.</title>
        <authorList>
            <person name="Kono N."/>
            <person name="Nakamura H."/>
            <person name="Mori M."/>
            <person name="Yoshida Y."/>
            <person name="Ohtoshi R."/>
            <person name="Malay A.D."/>
            <person name="Moran D.A.P."/>
            <person name="Tomita M."/>
            <person name="Numata K."/>
            <person name="Arakawa K."/>
        </authorList>
    </citation>
    <scope>NUCLEOTIDE SEQUENCE</scope>
</reference>
<accession>A0A8X6G9K1</accession>
<evidence type="ECO:0000313" key="2">
    <source>
        <dbReference type="Proteomes" id="UP000887116"/>
    </source>
</evidence>
<evidence type="ECO:0000313" key="1">
    <source>
        <dbReference type="EMBL" id="GFQ98588.1"/>
    </source>
</evidence>
<keyword evidence="2" id="KW-1185">Reference proteome</keyword>
<name>A0A8X6G9K1_TRICU</name>
<protein>
    <submittedName>
        <fullName evidence="1">Uncharacterized protein</fullName>
    </submittedName>
</protein>
<comment type="caution">
    <text evidence="1">The sequence shown here is derived from an EMBL/GenBank/DDBJ whole genome shotgun (WGS) entry which is preliminary data.</text>
</comment>
<dbReference type="EMBL" id="BMAO01034736">
    <property type="protein sequence ID" value="GFQ98588.1"/>
    <property type="molecule type" value="Genomic_DNA"/>
</dbReference>
<proteinExistence type="predicted"/>